<evidence type="ECO:0000256" key="1">
    <source>
        <dbReference type="SAM" id="Coils"/>
    </source>
</evidence>
<reference evidence="3 4" key="1">
    <citation type="submission" date="2018-06" db="EMBL/GenBank/DDBJ databases">
        <authorList>
            <consortium name="Pathogen Informatics"/>
            <person name="Doyle S."/>
        </authorList>
    </citation>
    <scope>NUCLEOTIDE SEQUENCE [LARGE SCALE GENOMIC DNA]</scope>
    <source>
        <strain evidence="3 4">NCTC13773</strain>
    </source>
</reference>
<sequence length="285" mass="32630">MGSLATSYVDFLLRRKISELSNENRASLLASYHEQLDDPDLTIPYDQIAGVVYENENSDENNEVLNLNIELILSTYSGGCFDNLDKNLRKIQNNYTLAQVQKEYIIKNSEKARSLLQDLKPSLEKLLQQTEQFQVANTNLSNNLSTIENTIGETQKELDDVRDTKSSIYTDFIAILGVFSAFVFVLFGGIEIARVAFDIGDDLQTMDLSKMITISCLMLIGVLTLLYSLLLWIARITDKKIGHCMVEECENGCKHKWKHFYMRHSFYFTIVIFLTAITFISYVFF</sequence>
<protein>
    <submittedName>
        <fullName evidence="3">Phage protein</fullName>
    </submittedName>
</protein>
<dbReference type="SUPFAM" id="SSF58100">
    <property type="entry name" value="Bacterial hemolysins"/>
    <property type="match status" value="1"/>
</dbReference>
<feature type="transmembrane region" description="Helical" evidence="2">
    <location>
        <begin position="212"/>
        <end position="233"/>
    </location>
</feature>
<dbReference type="RefSeq" id="WP_077496345.1">
    <property type="nucleotide sequence ID" value="NZ_LS483409.1"/>
</dbReference>
<evidence type="ECO:0000313" key="3">
    <source>
        <dbReference type="EMBL" id="SQG78814.1"/>
    </source>
</evidence>
<evidence type="ECO:0000313" key="4">
    <source>
        <dbReference type="Proteomes" id="UP000249013"/>
    </source>
</evidence>
<keyword evidence="2" id="KW-0812">Transmembrane</keyword>
<gene>
    <name evidence="3" type="ORF">NCTC13773_00597</name>
</gene>
<dbReference type="EMBL" id="LS483409">
    <property type="protein sequence ID" value="SQG78814.1"/>
    <property type="molecule type" value="Genomic_DNA"/>
</dbReference>
<accession>A0AA94S9G0</accession>
<feature type="coiled-coil region" evidence="1">
    <location>
        <begin position="123"/>
        <end position="164"/>
    </location>
</feature>
<organism evidence="3 4">
    <name type="scientific">Streptococcus gallolyticus</name>
    <dbReference type="NCBI Taxonomy" id="315405"/>
    <lineage>
        <taxon>Bacteria</taxon>
        <taxon>Bacillati</taxon>
        <taxon>Bacillota</taxon>
        <taxon>Bacilli</taxon>
        <taxon>Lactobacillales</taxon>
        <taxon>Streptococcaceae</taxon>
        <taxon>Streptococcus</taxon>
    </lineage>
</organism>
<dbReference type="Proteomes" id="UP000249013">
    <property type="component" value="Chromosome 1"/>
</dbReference>
<keyword evidence="2" id="KW-0472">Membrane</keyword>
<keyword evidence="2" id="KW-1133">Transmembrane helix</keyword>
<evidence type="ECO:0000256" key="2">
    <source>
        <dbReference type="SAM" id="Phobius"/>
    </source>
</evidence>
<dbReference type="AlphaFoldDB" id="A0AA94S9G0"/>
<feature type="transmembrane region" description="Helical" evidence="2">
    <location>
        <begin position="266"/>
        <end position="284"/>
    </location>
</feature>
<keyword evidence="1" id="KW-0175">Coiled coil</keyword>
<feature type="transmembrane region" description="Helical" evidence="2">
    <location>
        <begin position="172"/>
        <end position="192"/>
    </location>
</feature>
<proteinExistence type="predicted"/>
<name>A0AA94S9G0_9STRE</name>